<organism evidence="1 2">
    <name type="scientific">Williamsia serinedens</name>
    <dbReference type="NCBI Taxonomy" id="391736"/>
    <lineage>
        <taxon>Bacteria</taxon>
        <taxon>Bacillati</taxon>
        <taxon>Actinomycetota</taxon>
        <taxon>Actinomycetes</taxon>
        <taxon>Mycobacteriales</taxon>
        <taxon>Nocardiaceae</taxon>
        <taxon>Williamsia</taxon>
    </lineage>
</organism>
<reference evidence="1 2" key="1">
    <citation type="submission" date="2022-06" db="EMBL/GenBank/DDBJ databases">
        <title>Genomic Encyclopedia of Archaeal and Bacterial Type Strains, Phase II (KMG-II): from individual species to whole genera.</title>
        <authorList>
            <person name="Goeker M."/>
        </authorList>
    </citation>
    <scope>NUCLEOTIDE SEQUENCE [LARGE SCALE GENOMIC DNA]</scope>
    <source>
        <strain evidence="1 2">DSM 45037</strain>
    </source>
</reference>
<name>A0ABT1GZP4_9NOCA</name>
<dbReference type="SFLD" id="SFLDG01129">
    <property type="entry name" value="C1.5:_HAD__Beta-PGM__Phosphata"/>
    <property type="match status" value="1"/>
</dbReference>
<dbReference type="Proteomes" id="UP001205740">
    <property type="component" value="Unassembled WGS sequence"/>
</dbReference>
<comment type="caution">
    <text evidence="1">The sequence shown here is derived from an EMBL/GenBank/DDBJ whole genome shotgun (WGS) entry which is preliminary data.</text>
</comment>
<gene>
    <name evidence="1" type="ORF">LX12_001608</name>
</gene>
<dbReference type="SFLD" id="SFLDS00003">
    <property type="entry name" value="Haloacid_Dehalogenase"/>
    <property type="match status" value="1"/>
</dbReference>
<keyword evidence="2" id="KW-1185">Reference proteome</keyword>
<dbReference type="InterPro" id="IPR036412">
    <property type="entry name" value="HAD-like_sf"/>
</dbReference>
<evidence type="ECO:0000313" key="2">
    <source>
        <dbReference type="Proteomes" id="UP001205740"/>
    </source>
</evidence>
<dbReference type="EMBL" id="JAMTCG010000003">
    <property type="protein sequence ID" value="MCP2160421.1"/>
    <property type="molecule type" value="Genomic_DNA"/>
</dbReference>
<accession>A0ABT1GZP4</accession>
<dbReference type="PANTHER" id="PTHR46649">
    <property type="match status" value="1"/>
</dbReference>
<dbReference type="Gene3D" id="3.40.50.1000">
    <property type="entry name" value="HAD superfamily/HAD-like"/>
    <property type="match status" value="1"/>
</dbReference>
<evidence type="ECO:0000313" key="1">
    <source>
        <dbReference type="EMBL" id="MCP2160421.1"/>
    </source>
</evidence>
<dbReference type="InterPro" id="IPR006439">
    <property type="entry name" value="HAD-SF_hydro_IA"/>
</dbReference>
<dbReference type="Pfam" id="PF00702">
    <property type="entry name" value="Hydrolase"/>
    <property type="match status" value="1"/>
</dbReference>
<dbReference type="NCBIfam" id="TIGR01549">
    <property type="entry name" value="HAD-SF-IA-v1"/>
    <property type="match status" value="1"/>
</dbReference>
<dbReference type="PRINTS" id="PR00413">
    <property type="entry name" value="HADHALOGNASE"/>
</dbReference>
<proteinExistence type="predicted"/>
<protein>
    <submittedName>
        <fullName evidence="1">Haloacid dehalogenase superfamily, subfamily IA, variant 3 with third motif having DD or ED/haloacid dehalogenase superfamily, subfamily IA, variant 1 with third motif having Dx(3-4)D or Dx(3-4)E</fullName>
    </submittedName>
</protein>
<sequence length="237" mass="25586">MTTVTEATPVEAVLFDFSGTLFRFTERAEWFTDLHDEDGAPIHGELQAELIRRMTAPTGVPADLGPDDVAAWERRDLDPELHRRAYLAVLRSSGLTVPGHAESLYERVLDPRSWDPYPDTVEVLTRLHGAGVGIGIVSNIAFDLRRVLARFDLDGLIGAWALSHEVGRIKPTAGIFTAALDGLGVAADRTLMVGDSEEADGGARALGCRFALVAPDPVADRPHALLDAVRAHGLLHG</sequence>
<dbReference type="SUPFAM" id="SSF56784">
    <property type="entry name" value="HAD-like"/>
    <property type="match status" value="1"/>
</dbReference>
<dbReference type="PANTHER" id="PTHR46649:SF4">
    <property type="entry name" value="HALOACID DEHALOGENASE-LIKE HYDROLASE (HAD) SUPERFAMILY PROTEIN"/>
    <property type="match status" value="1"/>
</dbReference>
<dbReference type="RefSeq" id="WP_253654020.1">
    <property type="nucleotide sequence ID" value="NZ_BAAAOE010000003.1"/>
</dbReference>
<dbReference type="InterPro" id="IPR023214">
    <property type="entry name" value="HAD_sf"/>
</dbReference>